<dbReference type="PANTHER" id="PTHR30288">
    <property type="entry name" value="FLAGELLAR CAP/ASSEMBLY PROTEIN FLID"/>
    <property type="match status" value="1"/>
</dbReference>
<dbReference type="Proteomes" id="UP000712157">
    <property type="component" value="Unassembled WGS sequence"/>
</dbReference>
<dbReference type="Pfam" id="PF07195">
    <property type="entry name" value="FliD_C"/>
    <property type="match status" value="1"/>
</dbReference>
<evidence type="ECO:0000256" key="4">
    <source>
        <dbReference type="ARBA" id="ARBA00023143"/>
    </source>
</evidence>
<dbReference type="AlphaFoldDB" id="A0A949NI48"/>
<sequence>MSTLSGIGNRNYVSGLVSGMDTEEMVEKMLSGTQAKIDKQTGLQQQLEWKQEIYRDLIQNINSFRDKYFSFYSSANTNLLSRSFYNTMSVMSSSDAVKVTSASSQAPANITIQSVDQLATAAKVTSKNPVKMLAGSLPAVNTATPDKTYTMDVTVDGVTKKISFQGAADQADLLENVNKAMYQSFGSAVGLGNDGGRLKLVQINADGTGKTGSDGRLVESDPSRQVTFQKSEEGEDALSVLGLKDGATNIMGYNTMLRDLPFATALQGRSFSFTINGTVIDGIKDTDTLGDVINKINNSTDVKITYSSLEDRFVMQSKETGSVADITMENKEGNLLSAMFGLGTGDSLTAATDELRAKLSAAVSNTGLTDVVNAANAGTAQVFSLNINGKDYTVSMGKKEDGTDYADGAEFIDALNEKLKKAFGETDGSANIEIRFDGTNAEVVSDKYLVSFQAANVEADITKALGFTEGQTQKVGGNTLLSDAGISGSVTVAGSAINLSGLTFQELADQITNAVSTASPGAQAVFDEETGSLTITGAGANLSITGLDADGSKALRDLFGTDSLVMNQAGTEVNDIFEAGKNAVFTVDNGSGGMTVERYSNTFDLEGITIELTQVSNTPIHLTTAQDTDKIYEGIKGFVDDYNKLIEDLNTRISEEATYKKYAPLTADQKKEMSEREISLWEEKAKAGLLRNDDNISTLLADMRTVLYQKVDSAGLSLYDIGIDTSSNWRDNGKLILDENRLKEALAKNPDKIQQLFTDEDQGIAVKMDAALKAAANLSSGSPGSMVRYAGTKAILANDNTIYDQLKDIQTAISNLNRKYETERERYWKQFTEMEKAISNLNTQSSFISQQFSSSNG</sequence>
<comment type="subcellular location">
    <subcellularLocation>
        <location evidence="5">Secreted</location>
    </subcellularLocation>
    <subcellularLocation>
        <location evidence="5">Bacterial flagellum</location>
    </subcellularLocation>
</comment>
<keyword evidence="5" id="KW-0964">Secreted</keyword>
<evidence type="ECO:0000256" key="1">
    <source>
        <dbReference type="ARBA" id="ARBA00009764"/>
    </source>
</evidence>
<dbReference type="GO" id="GO:0005576">
    <property type="term" value="C:extracellular region"/>
    <property type="evidence" value="ECO:0007669"/>
    <property type="project" value="UniProtKB-SubCell"/>
</dbReference>
<keyword evidence="9" id="KW-1185">Reference proteome</keyword>
<dbReference type="Pfam" id="PF02465">
    <property type="entry name" value="FliD_N"/>
    <property type="match status" value="1"/>
</dbReference>
<evidence type="ECO:0000313" key="9">
    <source>
        <dbReference type="Proteomes" id="UP000712157"/>
    </source>
</evidence>
<feature type="domain" description="Flagellar hook-associated protein 2 C-terminal" evidence="7">
    <location>
        <begin position="580"/>
        <end position="842"/>
    </location>
</feature>
<feature type="domain" description="Flagellar hook-associated protein 2 N-terminal" evidence="6">
    <location>
        <begin position="18"/>
        <end position="122"/>
    </location>
</feature>
<dbReference type="GO" id="GO:0071973">
    <property type="term" value="P:bacterial-type flagellum-dependent cell motility"/>
    <property type="evidence" value="ECO:0007669"/>
    <property type="project" value="TreeGrafter"/>
</dbReference>
<dbReference type="RefSeq" id="WP_238723239.1">
    <property type="nucleotide sequence ID" value="NZ_JAHQCW010000057.1"/>
</dbReference>
<evidence type="ECO:0000256" key="2">
    <source>
        <dbReference type="ARBA" id="ARBA00011255"/>
    </source>
</evidence>
<keyword evidence="8" id="KW-0282">Flagellum</keyword>
<keyword evidence="8" id="KW-0966">Cell projection</keyword>
<keyword evidence="3" id="KW-0175">Coiled coil</keyword>
<comment type="caution">
    <text evidence="8">The sequence shown here is derived from an EMBL/GenBank/DDBJ whole genome shotgun (WGS) entry which is preliminary data.</text>
</comment>
<dbReference type="InterPro" id="IPR003481">
    <property type="entry name" value="FliD_N"/>
</dbReference>
<organism evidence="8 9">
    <name type="scientific">Diplocloster agilis</name>
    <dbReference type="NCBI Taxonomy" id="2850323"/>
    <lineage>
        <taxon>Bacteria</taxon>
        <taxon>Bacillati</taxon>
        <taxon>Bacillota</taxon>
        <taxon>Clostridia</taxon>
        <taxon>Lachnospirales</taxon>
        <taxon>Lachnospiraceae</taxon>
        <taxon>Diplocloster</taxon>
    </lineage>
</organism>
<dbReference type="PANTHER" id="PTHR30288:SF0">
    <property type="entry name" value="FLAGELLAR HOOK-ASSOCIATED PROTEIN 2"/>
    <property type="match status" value="1"/>
</dbReference>
<comment type="function">
    <text evidence="5">Required for morphogenesis and for the elongation of the flagellar filament by facilitating polymerization of the flagellin monomers at the tip of growing filament. Forms a capping structure, which prevents flagellin subunits (transported through the central channel of the flagellum) from leaking out without polymerization at the distal end.</text>
</comment>
<evidence type="ECO:0000259" key="6">
    <source>
        <dbReference type="Pfam" id="PF02465"/>
    </source>
</evidence>
<evidence type="ECO:0000256" key="3">
    <source>
        <dbReference type="ARBA" id="ARBA00023054"/>
    </source>
</evidence>
<evidence type="ECO:0000256" key="5">
    <source>
        <dbReference type="RuleBase" id="RU362066"/>
    </source>
</evidence>
<dbReference type="EMBL" id="JAHQCW010000057">
    <property type="protein sequence ID" value="MBU9739368.1"/>
    <property type="molecule type" value="Genomic_DNA"/>
</dbReference>
<dbReference type="InterPro" id="IPR040026">
    <property type="entry name" value="FliD"/>
</dbReference>
<dbReference type="GO" id="GO:0009424">
    <property type="term" value="C:bacterial-type flagellum hook"/>
    <property type="evidence" value="ECO:0007669"/>
    <property type="project" value="UniProtKB-UniRule"/>
</dbReference>
<dbReference type="GO" id="GO:0007155">
    <property type="term" value="P:cell adhesion"/>
    <property type="evidence" value="ECO:0007669"/>
    <property type="project" value="InterPro"/>
</dbReference>
<protein>
    <recommendedName>
        <fullName evidence="5">Flagellar hook-associated protein 2</fullName>
        <shortName evidence="5">HAP2</shortName>
    </recommendedName>
    <alternativeName>
        <fullName evidence="5">Flagellar cap protein</fullName>
    </alternativeName>
</protein>
<name>A0A949NI48_9FIRM</name>
<reference evidence="8" key="1">
    <citation type="submission" date="2021-06" db="EMBL/GenBank/DDBJ databases">
        <title>Description of novel taxa of the family Lachnospiraceae.</title>
        <authorList>
            <person name="Chaplin A.V."/>
            <person name="Sokolova S.R."/>
            <person name="Pikina A.P."/>
            <person name="Korzhanova M."/>
            <person name="Belova V."/>
            <person name="Korostin D."/>
            <person name="Efimov B.A."/>
        </authorList>
    </citation>
    <scope>NUCLEOTIDE SEQUENCE</scope>
    <source>
        <strain evidence="8">ASD5720</strain>
    </source>
</reference>
<evidence type="ECO:0000259" key="7">
    <source>
        <dbReference type="Pfam" id="PF07195"/>
    </source>
</evidence>
<accession>A0A949NI48</accession>
<evidence type="ECO:0000313" key="8">
    <source>
        <dbReference type="EMBL" id="MBU9739368.1"/>
    </source>
</evidence>
<keyword evidence="4 5" id="KW-0975">Bacterial flagellum</keyword>
<gene>
    <name evidence="8" type="primary">fliD</name>
    <name evidence="8" type="ORF">KTH89_22805</name>
</gene>
<proteinExistence type="inferred from homology"/>
<dbReference type="GO" id="GO:0009421">
    <property type="term" value="C:bacterial-type flagellum filament cap"/>
    <property type="evidence" value="ECO:0007669"/>
    <property type="project" value="InterPro"/>
</dbReference>
<keyword evidence="8" id="KW-0969">Cilium</keyword>
<comment type="similarity">
    <text evidence="1 5">Belongs to the FliD family.</text>
</comment>
<dbReference type="InterPro" id="IPR010809">
    <property type="entry name" value="FliD_C"/>
</dbReference>
<comment type="subunit">
    <text evidence="2 5">Homopentamer.</text>
</comment>